<dbReference type="Proteomes" id="UP000269721">
    <property type="component" value="Unassembled WGS sequence"/>
</dbReference>
<dbReference type="EMBL" id="KZ994137">
    <property type="protein sequence ID" value="RKO93720.1"/>
    <property type="molecule type" value="Genomic_DNA"/>
</dbReference>
<evidence type="ECO:0000256" key="4">
    <source>
        <dbReference type="ARBA" id="ARBA00009567"/>
    </source>
</evidence>
<keyword evidence="11" id="KW-1185">Reference proteome</keyword>
<evidence type="ECO:0000313" key="11">
    <source>
        <dbReference type="Proteomes" id="UP000269721"/>
    </source>
</evidence>
<evidence type="ECO:0000256" key="9">
    <source>
        <dbReference type="SAM" id="MobiDB-lite"/>
    </source>
</evidence>
<dbReference type="CDD" id="cd19496">
    <property type="entry name" value="Elp5"/>
    <property type="match status" value="1"/>
</dbReference>
<dbReference type="GO" id="GO:0000049">
    <property type="term" value="F:tRNA binding"/>
    <property type="evidence" value="ECO:0007669"/>
    <property type="project" value="TreeGrafter"/>
</dbReference>
<dbReference type="Pfam" id="PF10483">
    <property type="entry name" value="Elong_Iki1"/>
    <property type="match status" value="1"/>
</dbReference>
<gene>
    <name evidence="10" type="ORF">BDK51DRAFT_27671</name>
</gene>
<evidence type="ECO:0000256" key="6">
    <source>
        <dbReference type="ARBA" id="ARBA00022490"/>
    </source>
</evidence>
<dbReference type="OrthoDB" id="166907at2759"/>
<keyword evidence="7" id="KW-0819">tRNA processing</keyword>
<evidence type="ECO:0000313" key="10">
    <source>
        <dbReference type="EMBL" id="RKO93720.1"/>
    </source>
</evidence>
<dbReference type="GO" id="GO:0005634">
    <property type="term" value="C:nucleus"/>
    <property type="evidence" value="ECO:0007669"/>
    <property type="project" value="UniProtKB-SubCell"/>
</dbReference>
<feature type="region of interest" description="Disordered" evidence="9">
    <location>
        <begin position="304"/>
        <end position="325"/>
    </location>
</feature>
<dbReference type="AlphaFoldDB" id="A0A4P9WR71"/>
<accession>A0A4P9WR71</accession>
<organism evidence="10 11">
    <name type="scientific">Blyttiomyces helicus</name>
    <dbReference type="NCBI Taxonomy" id="388810"/>
    <lineage>
        <taxon>Eukaryota</taxon>
        <taxon>Fungi</taxon>
        <taxon>Fungi incertae sedis</taxon>
        <taxon>Chytridiomycota</taxon>
        <taxon>Chytridiomycota incertae sedis</taxon>
        <taxon>Chytridiomycetes</taxon>
        <taxon>Chytridiomycetes incertae sedis</taxon>
        <taxon>Blyttiomyces</taxon>
    </lineage>
</organism>
<comment type="similarity">
    <text evidence="4">Belongs to the ELP5 family.</text>
</comment>
<keyword evidence="8" id="KW-0539">Nucleus</keyword>
<comment type="pathway">
    <text evidence="3">tRNA modification; 5-methoxycarbonylmethyl-2-thiouridine-tRNA biosynthesis.</text>
</comment>
<dbReference type="Gene3D" id="3.40.50.300">
    <property type="entry name" value="P-loop containing nucleotide triphosphate hydrolases"/>
    <property type="match status" value="1"/>
</dbReference>
<dbReference type="InterPro" id="IPR027417">
    <property type="entry name" value="P-loop_NTPase"/>
</dbReference>
<comment type="subcellular location">
    <subcellularLocation>
        <location evidence="2">Cytoplasm</location>
    </subcellularLocation>
    <subcellularLocation>
        <location evidence="1">Nucleus</location>
    </subcellularLocation>
</comment>
<evidence type="ECO:0000256" key="5">
    <source>
        <dbReference type="ARBA" id="ARBA00020264"/>
    </source>
</evidence>
<dbReference type="PANTHER" id="PTHR15641">
    <property type="entry name" value="ELONGATOR COMPLEX PROTEIN 5"/>
    <property type="match status" value="1"/>
</dbReference>
<name>A0A4P9WR71_9FUNG</name>
<feature type="region of interest" description="Disordered" evidence="9">
    <location>
        <begin position="254"/>
        <end position="274"/>
    </location>
</feature>
<evidence type="ECO:0000256" key="2">
    <source>
        <dbReference type="ARBA" id="ARBA00004496"/>
    </source>
</evidence>
<dbReference type="InterPro" id="IPR019519">
    <property type="entry name" value="Elp5"/>
</dbReference>
<dbReference type="UniPathway" id="UPA00988"/>
<dbReference type="GO" id="GO:0005829">
    <property type="term" value="C:cytosol"/>
    <property type="evidence" value="ECO:0007669"/>
    <property type="project" value="TreeGrafter"/>
</dbReference>
<evidence type="ECO:0000256" key="1">
    <source>
        <dbReference type="ARBA" id="ARBA00004123"/>
    </source>
</evidence>
<sequence>MALASTTHAPVLERIAAWKEASSLIVVEDSTKQSSHRLLRELADPPAPFLGPGQPLVTSADSSATPSARIKVPVVFDVFSGLFAWGAENFRASADVSEVVGQRTSACSLDDLVTKRKTVLIDSISPLLLRYPLSYIASLVKKLSALGSDTIRVIVPFHGDIPLPPSPDPRGAPELKAILAHLGTTYITVGPVKKRDQYEPTDAHDPTKGICEVLHRRRSGKIAREVVGYRSPPNATNLFRLKFTTLEDVLGVEEESLELPSSDSAPKPDPTADLSFNLRLTDEQKNARSEVVLPYIKAQAQGAIYYEPDEGDDYDDEDPDDDLDI</sequence>
<dbReference type="GO" id="GO:0002098">
    <property type="term" value="P:tRNA wobble uridine modification"/>
    <property type="evidence" value="ECO:0007669"/>
    <property type="project" value="InterPro"/>
</dbReference>
<dbReference type="PANTHER" id="PTHR15641:SF1">
    <property type="entry name" value="ELONGATOR COMPLEX PROTEIN 5"/>
    <property type="match status" value="1"/>
</dbReference>
<dbReference type="GO" id="GO:0033588">
    <property type="term" value="C:elongator holoenzyme complex"/>
    <property type="evidence" value="ECO:0007669"/>
    <property type="project" value="InterPro"/>
</dbReference>
<evidence type="ECO:0000256" key="8">
    <source>
        <dbReference type="ARBA" id="ARBA00023242"/>
    </source>
</evidence>
<evidence type="ECO:0000256" key="7">
    <source>
        <dbReference type="ARBA" id="ARBA00022694"/>
    </source>
</evidence>
<proteinExistence type="inferred from homology"/>
<protein>
    <recommendedName>
        <fullName evidence="5">Elongator complex protein 5</fullName>
    </recommendedName>
</protein>
<feature type="compositionally biased region" description="Acidic residues" evidence="9">
    <location>
        <begin position="307"/>
        <end position="325"/>
    </location>
</feature>
<keyword evidence="6" id="KW-0963">Cytoplasm</keyword>
<evidence type="ECO:0000256" key="3">
    <source>
        <dbReference type="ARBA" id="ARBA00005043"/>
    </source>
</evidence>
<reference evidence="11" key="1">
    <citation type="journal article" date="2018" name="Nat. Microbiol.">
        <title>Leveraging single-cell genomics to expand the fungal tree of life.</title>
        <authorList>
            <person name="Ahrendt S.R."/>
            <person name="Quandt C.A."/>
            <person name="Ciobanu D."/>
            <person name="Clum A."/>
            <person name="Salamov A."/>
            <person name="Andreopoulos B."/>
            <person name="Cheng J.F."/>
            <person name="Woyke T."/>
            <person name="Pelin A."/>
            <person name="Henrissat B."/>
            <person name="Reynolds N.K."/>
            <person name="Benny G.L."/>
            <person name="Smith M.E."/>
            <person name="James T.Y."/>
            <person name="Grigoriev I.V."/>
        </authorList>
    </citation>
    <scope>NUCLEOTIDE SEQUENCE [LARGE SCALE GENOMIC DNA]</scope>
</reference>